<dbReference type="Proteomes" id="UP000005090">
    <property type="component" value="Chromosome"/>
</dbReference>
<dbReference type="RefSeq" id="WP_005369302.1">
    <property type="nucleotide sequence ID" value="NZ_CM001475.1"/>
</dbReference>
<name>H8GNC0_METAL</name>
<feature type="signal peptide" evidence="1">
    <location>
        <begin position="1"/>
        <end position="27"/>
    </location>
</feature>
<evidence type="ECO:0000313" key="2">
    <source>
        <dbReference type="EMBL" id="EIC28349.1"/>
    </source>
</evidence>
<gene>
    <name evidence="2" type="ORF">Metal_0498</name>
</gene>
<keyword evidence="1" id="KW-0732">Signal</keyword>
<evidence type="ECO:0000313" key="3">
    <source>
        <dbReference type="Proteomes" id="UP000005090"/>
    </source>
</evidence>
<dbReference type="HOGENOM" id="CLU_2206910_0_0_6"/>
<dbReference type="AlphaFoldDB" id="H8GNC0"/>
<protein>
    <submittedName>
        <fullName evidence="2">Uncharacterized protein</fullName>
    </submittedName>
</protein>
<evidence type="ECO:0000256" key="1">
    <source>
        <dbReference type="SAM" id="SignalP"/>
    </source>
</evidence>
<accession>H8GNC0</accession>
<sequence length="107" mass="12170">MTKQEISIAFVAAFIMVLFFVSPLAHAAGASEEEQQEESFSEPVQELTGRAGDISVYSHIYGADFMTEQERCNYLLKLDGMKTKEERAAFRARHHKEIDKRRKEKGG</sequence>
<keyword evidence="3" id="KW-1185">Reference proteome</keyword>
<proteinExistence type="predicted"/>
<organism evidence="2 3">
    <name type="scientific">Methylomicrobium album BG8</name>
    <dbReference type="NCBI Taxonomy" id="686340"/>
    <lineage>
        <taxon>Bacteria</taxon>
        <taxon>Pseudomonadati</taxon>
        <taxon>Pseudomonadota</taxon>
        <taxon>Gammaproteobacteria</taxon>
        <taxon>Methylococcales</taxon>
        <taxon>Methylococcaceae</taxon>
        <taxon>Methylomicrobium</taxon>
    </lineage>
</organism>
<dbReference type="EMBL" id="CM001475">
    <property type="protein sequence ID" value="EIC28349.1"/>
    <property type="molecule type" value="Genomic_DNA"/>
</dbReference>
<reference evidence="2 3" key="1">
    <citation type="journal article" date="2013" name="Genome Announc.">
        <title>Genome Sequence of the Obligate Gammaproteobacterial Methanotroph Methylomicrobium album Strain BG8.</title>
        <authorList>
            <person name="Kits K.D."/>
            <person name="Kalyuzhnaya M.G."/>
            <person name="Klotz M.G."/>
            <person name="Jetten M.S."/>
            <person name="Op den Camp H.J."/>
            <person name="Vuilleumier S."/>
            <person name="Bringel F."/>
            <person name="Dispirito A.A."/>
            <person name="Murrell J.C."/>
            <person name="Bruce D."/>
            <person name="Cheng J.F."/>
            <person name="Copeland A."/>
            <person name="Goodwin L."/>
            <person name="Hauser L."/>
            <person name="Lajus A."/>
            <person name="Land M.L."/>
            <person name="Lapidus A."/>
            <person name="Lucas S."/>
            <person name="Medigue C."/>
            <person name="Pitluck S."/>
            <person name="Woyke T."/>
            <person name="Zeytun A."/>
            <person name="Stein L.Y."/>
        </authorList>
    </citation>
    <scope>NUCLEOTIDE SEQUENCE [LARGE SCALE GENOMIC DNA]</scope>
    <source>
        <strain evidence="2 3">BG8</strain>
    </source>
</reference>
<feature type="chain" id="PRO_5003613694" evidence="1">
    <location>
        <begin position="28"/>
        <end position="107"/>
    </location>
</feature>